<accession>Q6VY87</accession>
<sequence length="104" mass="11237">MYMTHLLRKDHGKPIRSAMERRGLTGSKLAAATKTVDAAGRGISLATVSKITGRGETAVDKCRLRTAWLLAAALREPLQELFDMPSVSTDTVERSSPHGDSDPC</sequence>
<proteinExistence type="predicted"/>
<evidence type="ECO:0000256" key="1">
    <source>
        <dbReference type="SAM" id="MobiDB-lite"/>
    </source>
</evidence>
<dbReference type="KEGG" id="vg:2732855"/>
<reference evidence="2 3" key="3">
    <citation type="journal article" date="1998" name="Microbiology">
        <title>Site-specific integration of bacteriophage VWB genome into Streptomyces venezuelae and construction of a VWB-based integrative vector.</title>
        <authorList>
            <person name="Van Mellaert L."/>
            <person name="Mei L."/>
            <person name="Lammertyn E."/>
            <person name="Schacht S."/>
            <person name="Anne J."/>
        </authorList>
    </citation>
    <scope>NUCLEOTIDE SEQUENCE [LARGE SCALE GENOMIC DNA]</scope>
</reference>
<dbReference type="EMBL" id="AY320035">
    <property type="protein sequence ID" value="AAR29691.1"/>
    <property type="molecule type" value="Genomic_DNA"/>
</dbReference>
<dbReference type="CDD" id="cd00093">
    <property type="entry name" value="HTH_XRE"/>
    <property type="match status" value="1"/>
</dbReference>
<keyword evidence="3" id="KW-1185">Reference proteome</keyword>
<evidence type="ECO:0000313" key="3">
    <source>
        <dbReference type="Proteomes" id="UP000001708"/>
    </source>
</evidence>
<dbReference type="InterPro" id="IPR001387">
    <property type="entry name" value="Cro/C1-type_HTH"/>
</dbReference>
<dbReference type="RefSeq" id="NP_958244.1">
    <property type="nucleotide sequence ID" value="NC_005345.2"/>
</dbReference>
<reference evidence="2 3" key="1">
    <citation type="journal article" date="1990" name="J. Gen. Microbiol.">
        <title>Further biological and molecular characterization of actinophage VWB.</title>
        <authorList>
            <person name="Anne J."/>
            <person name="Van Mellaert L."/>
            <person name="Decock B."/>
            <person name="Van Damme J."/>
            <person name="Van Aerschot A."/>
            <person name="Herdewijn P."/>
            <person name="Eyssen H."/>
        </authorList>
    </citation>
    <scope>NUCLEOTIDE SEQUENCE [LARGE SCALE GENOMIC DNA]</scope>
</reference>
<dbReference type="GO" id="GO:0003677">
    <property type="term" value="F:DNA binding"/>
    <property type="evidence" value="ECO:0007669"/>
    <property type="project" value="InterPro"/>
</dbReference>
<dbReference type="InterPro" id="IPR010982">
    <property type="entry name" value="Lambda_DNA-bd_dom_sf"/>
</dbReference>
<dbReference type="Gene3D" id="1.10.260.40">
    <property type="entry name" value="lambda repressor-like DNA-binding domains"/>
    <property type="match status" value="1"/>
</dbReference>
<dbReference type="GeneID" id="2732855"/>
<feature type="region of interest" description="Disordered" evidence="1">
    <location>
        <begin position="1"/>
        <end position="21"/>
    </location>
</feature>
<reference evidence="2 3" key="2">
    <citation type="journal article" date="1995" name="Arch. Virol.">
        <title>Analysis of the open reading frames of the main capsid proteins of actinophage VWB.</title>
        <authorList>
            <person name="Anne J."/>
            <person name="Fiten P."/>
            <person name="Van Mellaert L."/>
            <person name="Joris B."/>
            <person name="Opdenakker G."/>
            <person name="Eyssen H."/>
        </authorList>
    </citation>
    <scope>NUCLEOTIDE SEQUENCE [LARGE SCALE GENOMIC DNA]</scope>
</reference>
<dbReference type="Proteomes" id="UP000001708">
    <property type="component" value="Segment"/>
</dbReference>
<feature type="compositionally biased region" description="Basic and acidic residues" evidence="1">
    <location>
        <begin position="91"/>
        <end position="104"/>
    </location>
</feature>
<dbReference type="SUPFAM" id="SSF47413">
    <property type="entry name" value="lambda repressor-like DNA-binding domains"/>
    <property type="match status" value="1"/>
</dbReference>
<reference evidence="2 3" key="4">
    <citation type="journal article" date="2005" name="Virology">
        <title>Complete genomic nucleotide sequence and analysis of the temperate bacteriophage VWB.</title>
        <authorList>
            <person name="Van Dessel W."/>
            <person name="Van Mellaert L."/>
            <person name="Liesegang H."/>
            <person name="Raasch C."/>
            <person name="De Keersmaeker S."/>
            <person name="Geukens N."/>
            <person name="Lammertyn E."/>
            <person name="Streit W."/>
            <person name="Anne J."/>
        </authorList>
    </citation>
    <scope>NUCLEOTIDE SEQUENCE [LARGE SCALE GENOMIC DNA]</scope>
</reference>
<feature type="region of interest" description="Disordered" evidence="1">
    <location>
        <begin position="83"/>
        <end position="104"/>
    </location>
</feature>
<evidence type="ECO:0000313" key="2">
    <source>
        <dbReference type="EMBL" id="AAR29691.1"/>
    </source>
</evidence>
<protein>
    <submittedName>
        <fullName evidence="2">Uncharacterized protein</fullName>
    </submittedName>
</protein>
<organism evidence="2 3">
    <name type="scientific">Streptomyces phage VWB</name>
    <dbReference type="NCBI Taxonomy" id="10702"/>
    <lineage>
        <taxon>Viruses</taxon>
        <taxon>Duplodnaviria</taxon>
        <taxon>Heunggongvirae</taxon>
        <taxon>Uroviricota</taxon>
        <taxon>Caudoviricetes</taxon>
        <taxon>Veewebvirus</taxon>
        <taxon>Veewebvirus vwb</taxon>
    </lineage>
</organism>
<feature type="compositionally biased region" description="Basic and acidic residues" evidence="1">
    <location>
        <begin position="7"/>
        <end position="21"/>
    </location>
</feature>
<name>Q6VY87_9CAUD</name>